<dbReference type="Pfam" id="PF01343">
    <property type="entry name" value="Peptidase_S49"/>
    <property type="match status" value="1"/>
</dbReference>
<dbReference type="GO" id="GO:0004252">
    <property type="term" value="F:serine-type endopeptidase activity"/>
    <property type="evidence" value="ECO:0007669"/>
    <property type="project" value="InterPro"/>
</dbReference>
<reference evidence="14 15" key="1">
    <citation type="submission" date="2018-03" db="EMBL/GenBank/DDBJ databases">
        <title>Marinobacter brunus sp. nov., a marine bacterium of Gamma-proteobacteria isolated from the surface seawater of the South China Sea.</title>
        <authorList>
            <person name="Cheng H."/>
            <person name="Wu Y.-H."/>
            <person name="Xamxidin M."/>
            <person name="Xu X.-W."/>
        </authorList>
    </citation>
    <scope>NUCLEOTIDE SEQUENCE [LARGE SCALE GENOMIC DNA]</scope>
    <source>
        <strain evidence="14 15">NH169-3</strain>
    </source>
</reference>
<dbReference type="RefSeq" id="WP_106764995.1">
    <property type="nucleotide sequence ID" value="NZ_PXNP01000109.1"/>
</dbReference>
<evidence type="ECO:0000313" key="15">
    <source>
        <dbReference type="Proteomes" id="UP000239866"/>
    </source>
</evidence>
<keyword evidence="5 11" id="KW-0812">Transmembrane</keyword>
<keyword evidence="4 14" id="KW-0645">Protease</keyword>
<evidence type="ECO:0000256" key="4">
    <source>
        <dbReference type="ARBA" id="ARBA00022670"/>
    </source>
</evidence>
<dbReference type="AlphaFoldDB" id="A0A2T1K5I0"/>
<dbReference type="PANTHER" id="PTHR42987">
    <property type="entry name" value="PEPTIDASE S49"/>
    <property type="match status" value="1"/>
</dbReference>
<evidence type="ECO:0000256" key="1">
    <source>
        <dbReference type="ARBA" id="ARBA00004236"/>
    </source>
</evidence>
<accession>A0A2T1K5I0</accession>
<evidence type="ECO:0000256" key="3">
    <source>
        <dbReference type="ARBA" id="ARBA00022475"/>
    </source>
</evidence>
<dbReference type="GO" id="GO:0005886">
    <property type="term" value="C:plasma membrane"/>
    <property type="evidence" value="ECO:0007669"/>
    <property type="project" value="UniProtKB-SubCell"/>
</dbReference>
<evidence type="ECO:0000256" key="10">
    <source>
        <dbReference type="SAM" id="MobiDB-lite"/>
    </source>
</evidence>
<comment type="caution">
    <text evidence="14">The sequence shown here is derived from an EMBL/GenBank/DDBJ whole genome shotgun (WGS) entry which is preliminary data.</text>
</comment>
<feature type="transmembrane region" description="Helical" evidence="11">
    <location>
        <begin position="7"/>
        <end position="29"/>
    </location>
</feature>
<evidence type="ECO:0000256" key="2">
    <source>
        <dbReference type="ARBA" id="ARBA00008683"/>
    </source>
</evidence>
<dbReference type="PANTHER" id="PTHR42987:SF4">
    <property type="entry name" value="PROTEASE SOHB-RELATED"/>
    <property type="match status" value="1"/>
</dbReference>
<dbReference type="NCBIfam" id="NF008745">
    <property type="entry name" value="PRK11778.1"/>
    <property type="match status" value="1"/>
</dbReference>
<dbReference type="GO" id="GO:0006508">
    <property type="term" value="P:proteolysis"/>
    <property type="evidence" value="ECO:0007669"/>
    <property type="project" value="UniProtKB-KW"/>
</dbReference>
<comment type="similarity">
    <text evidence="2">Belongs to the peptidase S49 family.</text>
</comment>
<evidence type="ECO:0000256" key="6">
    <source>
        <dbReference type="ARBA" id="ARBA00022801"/>
    </source>
</evidence>
<evidence type="ECO:0000256" key="8">
    <source>
        <dbReference type="ARBA" id="ARBA00022989"/>
    </source>
</evidence>
<keyword evidence="6" id="KW-0378">Hydrolase</keyword>
<dbReference type="SUPFAM" id="SSF52096">
    <property type="entry name" value="ClpP/crotonase"/>
    <property type="match status" value="1"/>
</dbReference>
<evidence type="ECO:0000259" key="13">
    <source>
        <dbReference type="Pfam" id="PF08496"/>
    </source>
</evidence>
<evidence type="ECO:0000256" key="11">
    <source>
        <dbReference type="SAM" id="Phobius"/>
    </source>
</evidence>
<keyword evidence="3" id="KW-1003">Cell membrane</keyword>
<sequence length="354" mass="39620">MEFLTEYGLFLAKVATFLVAAVIFVSIIVSATQRDHDDHEGDGELKIRKLNDQYKRLKESIQARLMTDDEHKAWVKKKKKENKAEKKSAKKQKPEADAGKSEKRRIYVIDFDGDIKASDTDTLRRSVSAVLSVADPEKDEVVVRLESGGGLVHAYGLAAAQLDRIRAKGVPLTACVDKVAASGGYMMACVADRIVASPFAILGSIGVVAQLPNFHRLLKKNDVDFEVLTAGEHKRTLTVFGENTEKGRQKFLDDLEDTHVLFKEYVSERRPDLDIQAVANGDIWFGRRALEVKLIDEIKTSDEYLIEACERGEVVSVSFQRKRTLPEKLGLATSSALEHSVWKLLSAFRNQKMQ</sequence>
<keyword evidence="7" id="KW-0720">Serine protease</keyword>
<keyword evidence="9 11" id="KW-0472">Membrane</keyword>
<protein>
    <submittedName>
        <fullName evidence="14">Protease SohB</fullName>
    </submittedName>
</protein>
<dbReference type="OrthoDB" id="5614232at2"/>
<name>A0A2T1K5I0_9GAMM</name>
<comment type="subcellular location">
    <subcellularLocation>
        <location evidence="1">Cell membrane</location>
    </subcellularLocation>
</comment>
<keyword evidence="8 11" id="KW-1133">Transmembrane helix</keyword>
<dbReference type="Proteomes" id="UP000239866">
    <property type="component" value="Unassembled WGS sequence"/>
</dbReference>
<evidence type="ECO:0000259" key="12">
    <source>
        <dbReference type="Pfam" id="PF01343"/>
    </source>
</evidence>
<dbReference type="Gene3D" id="6.20.330.10">
    <property type="match status" value="1"/>
</dbReference>
<feature type="compositionally biased region" description="Basic and acidic residues" evidence="10">
    <location>
        <begin position="82"/>
        <end position="99"/>
    </location>
</feature>
<feature type="domain" description="Peptidase S49 N-terminal proteobacteria" evidence="13">
    <location>
        <begin position="2"/>
        <end position="162"/>
    </location>
</feature>
<dbReference type="InterPro" id="IPR013703">
    <property type="entry name" value="Peptidase_S49_N_proteobac"/>
</dbReference>
<feature type="domain" description="Peptidase S49" evidence="12">
    <location>
        <begin position="166"/>
        <end position="308"/>
    </location>
</feature>
<gene>
    <name evidence="14" type="ORF">C7H09_17170</name>
</gene>
<evidence type="ECO:0000256" key="5">
    <source>
        <dbReference type="ARBA" id="ARBA00022692"/>
    </source>
</evidence>
<evidence type="ECO:0000256" key="7">
    <source>
        <dbReference type="ARBA" id="ARBA00022825"/>
    </source>
</evidence>
<dbReference type="CDD" id="cd07023">
    <property type="entry name" value="S49_Sppa_N_C"/>
    <property type="match status" value="1"/>
</dbReference>
<evidence type="ECO:0000256" key="9">
    <source>
        <dbReference type="ARBA" id="ARBA00023136"/>
    </source>
</evidence>
<feature type="region of interest" description="Disordered" evidence="10">
    <location>
        <begin position="72"/>
        <end position="99"/>
    </location>
</feature>
<evidence type="ECO:0000313" key="14">
    <source>
        <dbReference type="EMBL" id="PSF04762.1"/>
    </source>
</evidence>
<dbReference type="EMBL" id="PXNP01000109">
    <property type="protein sequence ID" value="PSF04762.1"/>
    <property type="molecule type" value="Genomic_DNA"/>
</dbReference>
<dbReference type="Pfam" id="PF08496">
    <property type="entry name" value="Peptidase_S49_N"/>
    <property type="match status" value="1"/>
</dbReference>
<organism evidence="14 15">
    <name type="scientific">Marinobacter fuscus</name>
    <dbReference type="NCBI Taxonomy" id="2109942"/>
    <lineage>
        <taxon>Bacteria</taxon>
        <taxon>Pseudomonadati</taxon>
        <taxon>Pseudomonadota</taxon>
        <taxon>Gammaproteobacteria</taxon>
        <taxon>Pseudomonadales</taxon>
        <taxon>Marinobacteraceae</taxon>
        <taxon>Marinobacter</taxon>
    </lineage>
</organism>
<dbReference type="InterPro" id="IPR047272">
    <property type="entry name" value="S49_SppA_C"/>
</dbReference>
<dbReference type="InterPro" id="IPR029045">
    <property type="entry name" value="ClpP/crotonase-like_dom_sf"/>
</dbReference>
<dbReference type="Gene3D" id="3.90.226.10">
    <property type="entry name" value="2-enoyl-CoA Hydratase, Chain A, domain 1"/>
    <property type="match status" value="1"/>
</dbReference>
<proteinExistence type="inferred from homology"/>
<dbReference type="InterPro" id="IPR002142">
    <property type="entry name" value="Peptidase_S49"/>
</dbReference>
<keyword evidence="15" id="KW-1185">Reference proteome</keyword>